<keyword evidence="11" id="KW-1185">Reference proteome</keyword>
<feature type="binding site" evidence="8">
    <location>
        <position position="269"/>
    </location>
    <ligand>
        <name>[4Fe-4S] cluster</name>
        <dbReference type="ChEBI" id="CHEBI:49883"/>
        <label>1</label>
    </ligand>
</feature>
<dbReference type="SMART" id="SM00729">
    <property type="entry name" value="Elp3"/>
    <property type="match status" value="1"/>
</dbReference>
<name>A0A7M1B4U8_9BACT</name>
<keyword evidence="1 8" id="KW-0004">4Fe-4S</keyword>
<comment type="function">
    <text evidence="8">Catalyzes the radical-mediated insertion of two sulfur atoms into the C-6 and C-8 positions of the octanoyl moiety bound to the lipoyl domains of lipoate-dependent enzymes, thereby converting the octanoylated domains into lipoylated derivatives.</text>
</comment>
<dbReference type="SUPFAM" id="SSF102114">
    <property type="entry name" value="Radical SAM enzymes"/>
    <property type="match status" value="1"/>
</dbReference>
<dbReference type="Gene3D" id="3.20.20.70">
    <property type="entry name" value="Aldolase class I"/>
    <property type="match status" value="1"/>
</dbReference>
<dbReference type="Pfam" id="PF04055">
    <property type="entry name" value="Radical_SAM"/>
    <property type="match status" value="1"/>
</dbReference>
<feature type="binding site" evidence="8">
    <location>
        <position position="61"/>
    </location>
    <ligand>
        <name>[4Fe-4S] cluster</name>
        <dbReference type="ChEBI" id="CHEBI:49883"/>
        <label>2</label>
        <note>4Fe-4S-S-AdoMet</note>
    </ligand>
</feature>
<dbReference type="SFLD" id="SFLDS00029">
    <property type="entry name" value="Radical_SAM"/>
    <property type="match status" value="1"/>
</dbReference>
<evidence type="ECO:0000256" key="2">
    <source>
        <dbReference type="ARBA" id="ARBA00022679"/>
    </source>
</evidence>
<feature type="binding site" evidence="8">
    <location>
        <position position="42"/>
    </location>
    <ligand>
        <name>[4Fe-4S] cluster</name>
        <dbReference type="ChEBI" id="CHEBI:49883"/>
        <label>1</label>
    </ligand>
</feature>
<evidence type="ECO:0000259" key="9">
    <source>
        <dbReference type="PROSITE" id="PS51918"/>
    </source>
</evidence>
<dbReference type="CDD" id="cd01335">
    <property type="entry name" value="Radical_SAM"/>
    <property type="match status" value="1"/>
</dbReference>
<comment type="similarity">
    <text evidence="8">Belongs to the radical SAM superfamily. Lipoyl synthase family.</text>
</comment>
<dbReference type="HAMAP" id="MF_00206">
    <property type="entry name" value="Lipoyl_synth"/>
    <property type="match status" value="1"/>
</dbReference>
<feature type="binding site" evidence="8">
    <location>
        <position position="36"/>
    </location>
    <ligand>
        <name>[4Fe-4S] cluster</name>
        <dbReference type="ChEBI" id="CHEBI:49883"/>
        <label>1</label>
    </ligand>
</feature>
<feature type="binding site" evidence="8">
    <location>
        <position position="31"/>
    </location>
    <ligand>
        <name>[4Fe-4S] cluster</name>
        <dbReference type="ChEBI" id="CHEBI:49883"/>
        <label>1</label>
    </ligand>
</feature>
<dbReference type="UniPathway" id="UPA00538">
    <property type="reaction ID" value="UER00593"/>
</dbReference>
<sequence length="279" mass="31441">MQFKPKVKAPAPEILQNMQAVLEKNTLTTVCEAAACPNRAECYARNSATFMILGDTCTRACAFCNVKTGHGRDVDVNEPQRLAKAVQELQLQYVVITSVDRDDLKDYGSGHFARCVQAIKEKNPEVKIELLTPDFKYHRDALGTIVRSGADKLAHNQETVRRLSKSVRPQSDYDRSLKVLEYYARYSPLHVKSSLMCGLGETKKELLVTMRELLDVGVSELTLGQYLQPTQKHHRVARYYPPKFFDEMKEEALSMGFLAVASGILVRSSYFAEDLGEKL</sequence>
<proteinExistence type="inferred from homology"/>
<dbReference type="Proteomes" id="UP000593719">
    <property type="component" value="Chromosome"/>
</dbReference>
<evidence type="ECO:0000256" key="5">
    <source>
        <dbReference type="ARBA" id="ARBA00023004"/>
    </source>
</evidence>
<comment type="pathway">
    <text evidence="8">Protein modification; protein lipoylation via endogenous pathway; protein N(6)-(lipoyl)lysine from octanoyl-[acyl-carrier-protein]: step 2/2.</text>
</comment>
<keyword evidence="8" id="KW-0963">Cytoplasm</keyword>
<protein>
    <recommendedName>
        <fullName evidence="8">Lipoyl synthase</fullName>
        <ecNumber evidence="8">2.8.1.8</ecNumber>
    </recommendedName>
    <alternativeName>
        <fullName evidence="8">Lip-syn</fullName>
        <shortName evidence="8">LS</shortName>
    </alternativeName>
    <alternativeName>
        <fullName evidence="8">Lipoate synthase</fullName>
    </alternativeName>
    <alternativeName>
        <fullName evidence="8">Lipoic acid synthase</fullName>
    </alternativeName>
    <alternativeName>
        <fullName evidence="8">Sulfur insertion protein LipA</fullName>
    </alternativeName>
</protein>
<dbReference type="GO" id="GO:0009249">
    <property type="term" value="P:protein lipoylation"/>
    <property type="evidence" value="ECO:0007669"/>
    <property type="project" value="UniProtKB-UniRule"/>
</dbReference>
<dbReference type="PANTHER" id="PTHR10949">
    <property type="entry name" value="LIPOYL SYNTHASE"/>
    <property type="match status" value="1"/>
</dbReference>
<dbReference type="KEGG" id="ssei:FJR45_02750"/>
<dbReference type="PANTHER" id="PTHR10949:SF0">
    <property type="entry name" value="LIPOYL SYNTHASE, MITOCHONDRIAL"/>
    <property type="match status" value="1"/>
</dbReference>
<dbReference type="InterPro" id="IPR058240">
    <property type="entry name" value="rSAM_sf"/>
</dbReference>
<comment type="catalytic activity">
    <reaction evidence="7 8">
        <text>[[Fe-S] cluster scaffold protein carrying a second [4Fe-4S](2+) cluster] + N(6)-octanoyl-L-lysyl-[protein] + 2 oxidized [2Fe-2S]-[ferredoxin] + 2 S-adenosyl-L-methionine + 4 H(+) = [[Fe-S] cluster scaffold protein] + N(6)-[(R)-dihydrolipoyl]-L-lysyl-[protein] + 4 Fe(3+) + 2 hydrogen sulfide + 2 5'-deoxyadenosine + 2 L-methionine + 2 reduced [2Fe-2S]-[ferredoxin]</text>
        <dbReference type="Rhea" id="RHEA:16585"/>
        <dbReference type="Rhea" id="RHEA-COMP:9928"/>
        <dbReference type="Rhea" id="RHEA-COMP:10000"/>
        <dbReference type="Rhea" id="RHEA-COMP:10001"/>
        <dbReference type="Rhea" id="RHEA-COMP:10475"/>
        <dbReference type="Rhea" id="RHEA-COMP:14568"/>
        <dbReference type="Rhea" id="RHEA-COMP:14569"/>
        <dbReference type="ChEBI" id="CHEBI:15378"/>
        <dbReference type="ChEBI" id="CHEBI:17319"/>
        <dbReference type="ChEBI" id="CHEBI:29034"/>
        <dbReference type="ChEBI" id="CHEBI:29919"/>
        <dbReference type="ChEBI" id="CHEBI:33722"/>
        <dbReference type="ChEBI" id="CHEBI:33737"/>
        <dbReference type="ChEBI" id="CHEBI:33738"/>
        <dbReference type="ChEBI" id="CHEBI:57844"/>
        <dbReference type="ChEBI" id="CHEBI:59789"/>
        <dbReference type="ChEBI" id="CHEBI:78809"/>
        <dbReference type="ChEBI" id="CHEBI:83100"/>
        <dbReference type="EC" id="2.8.1.8"/>
    </reaction>
</comment>
<dbReference type="AlphaFoldDB" id="A0A7M1B4U8"/>
<organism evidence="10 11">
    <name type="scientific">Sulfurimonas sediminis</name>
    <dbReference type="NCBI Taxonomy" id="2590020"/>
    <lineage>
        <taxon>Bacteria</taxon>
        <taxon>Pseudomonadati</taxon>
        <taxon>Campylobacterota</taxon>
        <taxon>Epsilonproteobacteria</taxon>
        <taxon>Campylobacterales</taxon>
        <taxon>Sulfurimonadaceae</taxon>
        <taxon>Sulfurimonas</taxon>
    </lineage>
</organism>
<dbReference type="InterPro" id="IPR007197">
    <property type="entry name" value="rSAM"/>
</dbReference>
<dbReference type="PROSITE" id="PS51918">
    <property type="entry name" value="RADICAL_SAM"/>
    <property type="match status" value="1"/>
</dbReference>
<feature type="binding site" evidence="8">
    <location>
        <position position="57"/>
    </location>
    <ligand>
        <name>[4Fe-4S] cluster</name>
        <dbReference type="ChEBI" id="CHEBI:49883"/>
        <label>2</label>
        <note>4Fe-4S-S-AdoMet</note>
    </ligand>
</feature>
<keyword evidence="3 8" id="KW-0949">S-adenosyl-L-methionine</keyword>
<evidence type="ECO:0000256" key="7">
    <source>
        <dbReference type="ARBA" id="ARBA00047326"/>
    </source>
</evidence>
<feature type="binding site" evidence="8">
    <location>
        <position position="64"/>
    </location>
    <ligand>
        <name>[4Fe-4S] cluster</name>
        <dbReference type="ChEBI" id="CHEBI:49883"/>
        <label>2</label>
        <note>4Fe-4S-S-AdoMet</note>
    </ligand>
</feature>
<evidence type="ECO:0000256" key="4">
    <source>
        <dbReference type="ARBA" id="ARBA00022723"/>
    </source>
</evidence>
<dbReference type="NCBIfam" id="NF009544">
    <property type="entry name" value="PRK12928.1"/>
    <property type="match status" value="1"/>
</dbReference>
<dbReference type="InterPro" id="IPR006638">
    <property type="entry name" value="Elp3/MiaA/NifB-like_rSAM"/>
</dbReference>
<reference evidence="10 11" key="1">
    <citation type="submission" date="2019-06" db="EMBL/GenBank/DDBJ databases">
        <title>Sulfurimonas gotlandica sp. nov., a chemoautotrophic and psychrotolerant epsilonproteobacterium isolated from a pelagic redoxcline, and an emended description of the genus Sulfurimonas.</title>
        <authorList>
            <person name="Wang S."/>
            <person name="Jiang L."/>
            <person name="Shao Z."/>
        </authorList>
    </citation>
    <scope>NUCLEOTIDE SEQUENCE [LARGE SCALE GENOMIC DNA]</scope>
    <source>
        <strain evidence="10 11">S2-6</strain>
    </source>
</reference>
<dbReference type="GO" id="GO:0016992">
    <property type="term" value="F:lipoate synthase activity"/>
    <property type="evidence" value="ECO:0007669"/>
    <property type="project" value="UniProtKB-UniRule"/>
</dbReference>
<evidence type="ECO:0000313" key="10">
    <source>
        <dbReference type="EMBL" id="QOP44690.1"/>
    </source>
</evidence>
<keyword evidence="5 8" id="KW-0408">Iron</keyword>
<evidence type="ECO:0000256" key="3">
    <source>
        <dbReference type="ARBA" id="ARBA00022691"/>
    </source>
</evidence>
<keyword evidence="6 8" id="KW-0411">Iron-sulfur</keyword>
<accession>A0A7M1B4U8</accession>
<dbReference type="EC" id="2.8.1.8" evidence="8"/>
<dbReference type="GO" id="GO:0051539">
    <property type="term" value="F:4 iron, 4 sulfur cluster binding"/>
    <property type="evidence" value="ECO:0007669"/>
    <property type="project" value="UniProtKB-UniRule"/>
</dbReference>
<dbReference type="RefSeq" id="WP_193151881.1">
    <property type="nucleotide sequence ID" value="NZ_CP041235.1"/>
</dbReference>
<evidence type="ECO:0000256" key="1">
    <source>
        <dbReference type="ARBA" id="ARBA00022485"/>
    </source>
</evidence>
<dbReference type="GO" id="GO:0046872">
    <property type="term" value="F:metal ion binding"/>
    <property type="evidence" value="ECO:0007669"/>
    <property type="project" value="UniProtKB-KW"/>
</dbReference>
<gene>
    <name evidence="8 10" type="primary">lipA</name>
    <name evidence="10" type="ORF">FJR45_02750</name>
</gene>
<dbReference type="EMBL" id="CP041235">
    <property type="protein sequence ID" value="QOP44690.1"/>
    <property type="molecule type" value="Genomic_DNA"/>
</dbReference>
<keyword evidence="4 8" id="KW-0479">Metal-binding</keyword>
<comment type="subcellular location">
    <subcellularLocation>
        <location evidence="8">Cytoplasm</location>
    </subcellularLocation>
</comment>
<comment type="cofactor">
    <cofactor evidence="8">
        <name>[4Fe-4S] cluster</name>
        <dbReference type="ChEBI" id="CHEBI:49883"/>
    </cofactor>
    <text evidence="8">Binds 2 [4Fe-4S] clusters per subunit. One cluster is coordinated with 3 cysteines and an exchangeable S-adenosyl-L-methionine.</text>
</comment>
<evidence type="ECO:0000313" key="11">
    <source>
        <dbReference type="Proteomes" id="UP000593719"/>
    </source>
</evidence>
<keyword evidence="2 8" id="KW-0808">Transferase</keyword>
<dbReference type="InterPro" id="IPR013785">
    <property type="entry name" value="Aldolase_TIM"/>
</dbReference>
<evidence type="ECO:0000256" key="8">
    <source>
        <dbReference type="HAMAP-Rule" id="MF_00206"/>
    </source>
</evidence>
<feature type="domain" description="Radical SAM core" evidence="9">
    <location>
        <begin position="43"/>
        <end position="258"/>
    </location>
</feature>
<dbReference type="InterPro" id="IPR003698">
    <property type="entry name" value="Lipoyl_synth"/>
</dbReference>
<evidence type="ECO:0000256" key="6">
    <source>
        <dbReference type="ARBA" id="ARBA00023014"/>
    </source>
</evidence>
<dbReference type="NCBIfam" id="NF004019">
    <property type="entry name" value="PRK05481.1"/>
    <property type="match status" value="1"/>
</dbReference>
<dbReference type="NCBIfam" id="TIGR00510">
    <property type="entry name" value="lipA"/>
    <property type="match status" value="1"/>
</dbReference>
<dbReference type="GO" id="GO:0005737">
    <property type="term" value="C:cytoplasm"/>
    <property type="evidence" value="ECO:0007669"/>
    <property type="project" value="UniProtKB-SubCell"/>
</dbReference>